<organism evidence="11 12">
    <name type="scientific">Halioglobus maricola</name>
    <dbReference type="NCBI Taxonomy" id="2601894"/>
    <lineage>
        <taxon>Bacteria</taxon>
        <taxon>Pseudomonadati</taxon>
        <taxon>Pseudomonadota</taxon>
        <taxon>Gammaproteobacteria</taxon>
        <taxon>Cellvibrionales</taxon>
        <taxon>Halieaceae</taxon>
        <taxon>Halioglobus</taxon>
    </lineage>
</organism>
<dbReference type="PANTHER" id="PTHR43292:SF3">
    <property type="entry name" value="ACYL-COA DEHYDROGENASE FADE29"/>
    <property type="match status" value="1"/>
</dbReference>
<protein>
    <submittedName>
        <fullName evidence="11">Acyl-CoA dehydrogenase</fullName>
    </submittedName>
</protein>
<dbReference type="InterPro" id="IPR013786">
    <property type="entry name" value="AcylCoA_DH/ox_N"/>
</dbReference>
<evidence type="ECO:0000256" key="4">
    <source>
        <dbReference type="ARBA" id="ARBA00022827"/>
    </source>
</evidence>
<evidence type="ECO:0000313" key="11">
    <source>
        <dbReference type="EMBL" id="QFU75132.1"/>
    </source>
</evidence>
<dbReference type="Gene3D" id="1.20.140.10">
    <property type="entry name" value="Butyryl-CoA Dehydrogenase, subunit A, domain 3"/>
    <property type="match status" value="1"/>
</dbReference>
<feature type="domain" description="Acyl-CoA dehydrogenase/oxidase C-terminal" evidence="8">
    <location>
        <begin position="233"/>
        <end position="391"/>
    </location>
</feature>
<evidence type="ECO:0000259" key="8">
    <source>
        <dbReference type="Pfam" id="PF00441"/>
    </source>
</evidence>
<dbReference type="Proteomes" id="UP000326287">
    <property type="component" value="Chromosome"/>
</dbReference>
<dbReference type="Pfam" id="PF02771">
    <property type="entry name" value="Acyl-CoA_dh_N"/>
    <property type="match status" value="1"/>
</dbReference>
<dbReference type="PANTHER" id="PTHR43292">
    <property type="entry name" value="ACYL-COA DEHYDROGENASE"/>
    <property type="match status" value="1"/>
</dbReference>
<dbReference type="InterPro" id="IPR006091">
    <property type="entry name" value="Acyl-CoA_Oxase/DH_mid-dom"/>
</dbReference>
<dbReference type="InterPro" id="IPR009075">
    <property type="entry name" value="AcylCo_DH/oxidase_C"/>
</dbReference>
<name>A0A5P9NH73_9GAMM</name>
<evidence type="ECO:0000259" key="9">
    <source>
        <dbReference type="Pfam" id="PF02770"/>
    </source>
</evidence>
<dbReference type="SUPFAM" id="SSF47203">
    <property type="entry name" value="Acyl-CoA dehydrogenase C-terminal domain-like"/>
    <property type="match status" value="1"/>
</dbReference>
<keyword evidence="12" id="KW-1185">Reference proteome</keyword>
<dbReference type="InterPro" id="IPR052161">
    <property type="entry name" value="Mycobact_Acyl-CoA_DH"/>
</dbReference>
<sequence length="395" mass="43749">MDLTFSAEDLQFQREVRQFLANHLTEEIVETTASNASVFVEKELALQWQAILVEQGWAVPQWPTEHGGTGWTATQKYIFSRECYLAGAPMLIPLGLLMLAPVIMAFGSEEQKAEHLPKILSGEHYWCQGYSEPGAGSDLAGLKLKAEPSGEDYIVNGSKIWTTHAHLADHIFCLVRTSNEGRPQQGISFLLLDMDSPGITVEPIITMAGDHEVNQVFFDNVRVPQTNRIGEENKGWTYAKYLLEFERGGGFSGPLVLHELERLWKLYRDTADAVVDFDSTGTLKRRIANIEIDLKALEITELRILSDVSGGGNPGPESSILKLNTTRIEQAINEVSVDILGYRGLELNPMPGASPYRPDPESAVLPRYLNNRAASIFGGSQEVQRNIVAKLVLGL</sequence>
<dbReference type="InterPro" id="IPR009100">
    <property type="entry name" value="AcylCoA_DH/oxidase_NM_dom_sf"/>
</dbReference>
<keyword evidence="3 6" id="KW-0285">Flavoprotein</keyword>
<dbReference type="InterPro" id="IPR036250">
    <property type="entry name" value="AcylCo_DH-like_C"/>
</dbReference>
<comment type="cofactor">
    <cofactor evidence="1 6">
        <name>FAD</name>
        <dbReference type="ChEBI" id="CHEBI:57692"/>
    </cofactor>
</comment>
<evidence type="ECO:0000256" key="2">
    <source>
        <dbReference type="ARBA" id="ARBA00009347"/>
    </source>
</evidence>
<dbReference type="InterPro" id="IPR037069">
    <property type="entry name" value="AcylCoA_DH/ox_N_sf"/>
</dbReference>
<dbReference type="AlphaFoldDB" id="A0A5P9NH73"/>
<dbReference type="GO" id="GO:0016627">
    <property type="term" value="F:oxidoreductase activity, acting on the CH-CH group of donors"/>
    <property type="evidence" value="ECO:0007669"/>
    <property type="project" value="InterPro"/>
</dbReference>
<dbReference type="Gene3D" id="1.10.540.10">
    <property type="entry name" value="Acyl-CoA dehydrogenase/oxidase, N-terminal domain"/>
    <property type="match status" value="1"/>
</dbReference>
<keyword evidence="4 6" id="KW-0274">FAD</keyword>
<evidence type="ECO:0000256" key="3">
    <source>
        <dbReference type="ARBA" id="ARBA00022630"/>
    </source>
</evidence>
<feature type="domain" description="Acyl-CoA oxidase/dehydrogenase middle" evidence="9">
    <location>
        <begin position="127"/>
        <end position="221"/>
    </location>
</feature>
<evidence type="ECO:0000259" key="10">
    <source>
        <dbReference type="Pfam" id="PF02771"/>
    </source>
</evidence>
<comment type="similarity">
    <text evidence="2 6">Belongs to the acyl-CoA dehydrogenase family.</text>
</comment>
<reference evidence="11 12" key="1">
    <citation type="submission" date="2019-02" db="EMBL/GenBank/DDBJ databases">
        <authorList>
            <person name="Li S.-H."/>
        </authorList>
    </citation>
    <scope>NUCLEOTIDE SEQUENCE [LARGE SCALE GENOMIC DNA]</scope>
    <source>
        <strain evidence="11 12">IMCC14385</strain>
    </source>
</reference>
<dbReference type="RefSeq" id="WP_152661238.1">
    <property type="nucleotide sequence ID" value="NZ_CP036422.1"/>
</dbReference>
<accession>A0A5P9NH73</accession>
<gene>
    <name evidence="11" type="ORF">EY643_05415</name>
</gene>
<feature type="domain" description="Acyl-CoA dehydrogenase/oxidase N-terminal" evidence="10">
    <location>
        <begin position="7"/>
        <end position="123"/>
    </location>
</feature>
<dbReference type="GO" id="GO:0005886">
    <property type="term" value="C:plasma membrane"/>
    <property type="evidence" value="ECO:0007669"/>
    <property type="project" value="TreeGrafter"/>
</dbReference>
<dbReference type="Pfam" id="PF00441">
    <property type="entry name" value="Acyl-CoA_dh_1"/>
    <property type="match status" value="1"/>
</dbReference>
<evidence type="ECO:0000256" key="7">
    <source>
        <dbReference type="SAM" id="Phobius"/>
    </source>
</evidence>
<dbReference type="OrthoDB" id="6138585at2"/>
<keyword evidence="7" id="KW-0472">Membrane</keyword>
<evidence type="ECO:0000256" key="1">
    <source>
        <dbReference type="ARBA" id="ARBA00001974"/>
    </source>
</evidence>
<dbReference type="Gene3D" id="2.40.110.10">
    <property type="entry name" value="Butyryl-CoA Dehydrogenase, subunit A, domain 2"/>
    <property type="match status" value="1"/>
</dbReference>
<dbReference type="KEGG" id="halc:EY643_05415"/>
<evidence type="ECO:0000256" key="5">
    <source>
        <dbReference type="ARBA" id="ARBA00023002"/>
    </source>
</evidence>
<evidence type="ECO:0000256" key="6">
    <source>
        <dbReference type="RuleBase" id="RU362125"/>
    </source>
</evidence>
<keyword evidence="5 6" id="KW-0560">Oxidoreductase</keyword>
<proteinExistence type="inferred from homology"/>
<feature type="transmembrane region" description="Helical" evidence="7">
    <location>
        <begin position="84"/>
        <end position="107"/>
    </location>
</feature>
<keyword evidence="7" id="KW-1133">Transmembrane helix</keyword>
<keyword evidence="7" id="KW-0812">Transmembrane</keyword>
<dbReference type="InterPro" id="IPR046373">
    <property type="entry name" value="Acyl-CoA_Oxase/DH_mid-dom_sf"/>
</dbReference>
<dbReference type="Pfam" id="PF02770">
    <property type="entry name" value="Acyl-CoA_dh_M"/>
    <property type="match status" value="1"/>
</dbReference>
<dbReference type="SUPFAM" id="SSF56645">
    <property type="entry name" value="Acyl-CoA dehydrogenase NM domain-like"/>
    <property type="match status" value="1"/>
</dbReference>
<dbReference type="GO" id="GO:0050660">
    <property type="term" value="F:flavin adenine dinucleotide binding"/>
    <property type="evidence" value="ECO:0007669"/>
    <property type="project" value="InterPro"/>
</dbReference>
<evidence type="ECO:0000313" key="12">
    <source>
        <dbReference type="Proteomes" id="UP000326287"/>
    </source>
</evidence>
<dbReference type="EMBL" id="CP036422">
    <property type="protein sequence ID" value="QFU75132.1"/>
    <property type="molecule type" value="Genomic_DNA"/>
</dbReference>